<proteinExistence type="predicted"/>
<organism evidence="1">
    <name type="scientific">Siphoviridae sp. ctFiA6</name>
    <dbReference type="NCBI Taxonomy" id="2823573"/>
    <lineage>
        <taxon>Viruses</taxon>
        <taxon>Duplodnaviria</taxon>
        <taxon>Heunggongvirae</taxon>
        <taxon>Uroviricota</taxon>
        <taxon>Caudoviricetes</taxon>
    </lineage>
</organism>
<name>A0A8S5LGI3_9CAUD</name>
<sequence length="63" mass="7338">MFKYGQNETMRLLGYQCWVDAEAREQIEDVLEAYKNDSDLISLAVDIFNLGLINGIRKERGRK</sequence>
<protein>
    <submittedName>
        <fullName evidence="1">Uncharacterized protein</fullName>
    </submittedName>
</protein>
<dbReference type="EMBL" id="BK014714">
    <property type="protein sequence ID" value="DAD69048.1"/>
    <property type="molecule type" value="Genomic_DNA"/>
</dbReference>
<reference evidence="1" key="1">
    <citation type="journal article" date="2021" name="Proc. Natl. Acad. Sci. U.S.A.">
        <title>A Catalog of Tens of Thousands of Viruses from Human Metagenomes Reveals Hidden Associations with Chronic Diseases.</title>
        <authorList>
            <person name="Tisza M.J."/>
            <person name="Buck C.B."/>
        </authorList>
    </citation>
    <scope>NUCLEOTIDE SEQUENCE</scope>
    <source>
        <strain evidence="1">CtFiA6</strain>
    </source>
</reference>
<accession>A0A8S5LGI3</accession>
<evidence type="ECO:0000313" key="1">
    <source>
        <dbReference type="EMBL" id="DAD69048.1"/>
    </source>
</evidence>